<sequence>MGTNLKKLAKKIDGYDHVLVIMRHAKAESFGSTGDDRGRELTDKGRKQAKIVGRGLTELGLVPDRIAVSGATRAQQTLERMLKSFGDRPRVDNRQSLYDGGVQAVLDELAHTPAKNRTLLILGHEPTMSISCQWLASSGSDPSALDLLTLGMSTASVAIFGSDRPFDQWQVHSGDLLAVLNVKDFD</sequence>
<reference evidence="2 3" key="1">
    <citation type="submission" date="2020-02" db="EMBL/GenBank/DDBJ databases">
        <title>Characterization of phylogenetic diversity of novel bifidobacterial species isolated in Czech ZOOs.</title>
        <authorList>
            <person name="Lugli G.A."/>
            <person name="Vera N.B."/>
            <person name="Ventura M."/>
        </authorList>
    </citation>
    <scope>NUCLEOTIDE SEQUENCE [LARGE SCALE GENOMIC DNA]</scope>
    <source>
        <strain evidence="2 3">DSM 109958</strain>
    </source>
</reference>
<dbReference type="CDD" id="cd07067">
    <property type="entry name" value="HP_PGM_like"/>
    <property type="match status" value="1"/>
</dbReference>
<dbReference type="GO" id="GO:0016787">
    <property type="term" value="F:hydrolase activity"/>
    <property type="evidence" value="ECO:0007669"/>
    <property type="project" value="UniProtKB-KW"/>
</dbReference>
<dbReference type="AlphaFoldDB" id="A0A7Y0F0C7"/>
<dbReference type="InterPro" id="IPR029033">
    <property type="entry name" value="His_PPase_superfam"/>
</dbReference>
<organism evidence="2 3">
    <name type="scientific">Bifidobacterium moraviense</name>
    <dbReference type="NCBI Taxonomy" id="2675323"/>
    <lineage>
        <taxon>Bacteria</taxon>
        <taxon>Bacillati</taxon>
        <taxon>Actinomycetota</taxon>
        <taxon>Actinomycetes</taxon>
        <taxon>Bifidobacteriales</taxon>
        <taxon>Bifidobacteriaceae</taxon>
        <taxon>Bifidobacterium</taxon>
    </lineage>
</organism>
<dbReference type="SMART" id="SM00855">
    <property type="entry name" value="PGAM"/>
    <property type="match status" value="1"/>
</dbReference>
<keyword evidence="3" id="KW-1185">Reference proteome</keyword>
<name>A0A7Y0F0C7_9BIFI</name>
<dbReference type="RefSeq" id="WP_169274847.1">
    <property type="nucleotide sequence ID" value="NZ_JAAIIH010000001.1"/>
</dbReference>
<comment type="caution">
    <text evidence="2">The sequence shown here is derived from an EMBL/GenBank/DDBJ whole genome shotgun (WGS) entry which is preliminary data.</text>
</comment>
<dbReference type="PANTHER" id="PTHR20935">
    <property type="entry name" value="PHOSPHOGLYCERATE MUTASE-RELATED"/>
    <property type="match status" value="1"/>
</dbReference>
<accession>A0A7Y0F0C7</accession>
<dbReference type="InterPro" id="IPR013078">
    <property type="entry name" value="His_Pase_superF_clade-1"/>
</dbReference>
<evidence type="ECO:0000256" key="1">
    <source>
        <dbReference type="ARBA" id="ARBA00022801"/>
    </source>
</evidence>
<dbReference type="PANTHER" id="PTHR20935:SF1">
    <property type="entry name" value="SLL1549 PROTEIN"/>
    <property type="match status" value="1"/>
</dbReference>
<evidence type="ECO:0000313" key="2">
    <source>
        <dbReference type="EMBL" id="NMM99685.1"/>
    </source>
</evidence>
<dbReference type="Gene3D" id="3.40.50.1240">
    <property type="entry name" value="Phosphoglycerate mutase-like"/>
    <property type="match status" value="1"/>
</dbReference>
<dbReference type="Pfam" id="PF00300">
    <property type="entry name" value="His_Phos_1"/>
    <property type="match status" value="1"/>
</dbReference>
<evidence type="ECO:0000313" key="3">
    <source>
        <dbReference type="Proteomes" id="UP000588277"/>
    </source>
</evidence>
<dbReference type="InterPro" id="IPR051021">
    <property type="entry name" value="Mito_Ser/Thr_phosphatase"/>
</dbReference>
<dbReference type="Proteomes" id="UP000588277">
    <property type="component" value="Unassembled WGS sequence"/>
</dbReference>
<keyword evidence="1" id="KW-0378">Hydrolase</keyword>
<proteinExistence type="predicted"/>
<dbReference type="EMBL" id="JAAIIH010000001">
    <property type="protein sequence ID" value="NMM99685.1"/>
    <property type="molecule type" value="Genomic_DNA"/>
</dbReference>
<protein>
    <submittedName>
        <fullName evidence="2">Phosphoglycerate mutase</fullName>
    </submittedName>
</protein>
<gene>
    <name evidence="2" type="ORF">G1C96_0263</name>
</gene>
<dbReference type="SUPFAM" id="SSF53254">
    <property type="entry name" value="Phosphoglycerate mutase-like"/>
    <property type="match status" value="1"/>
</dbReference>